<reference evidence="3" key="1">
    <citation type="journal article" date="2019" name="Int. J. Syst. Evol. Microbiol.">
        <title>The Global Catalogue of Microorganisms (GCM) 10K type strain sequencing project: providing services to taxonomists for standard genome sequencing and annotation.</title>
        <authorList>
            <consortium name="The Broad Institute Genomics Platform"/>
            <consortium name="The Broad Institute Genome Sequencing Center for Infectious Disease"/>
            <person name="Wu L."/>
            <person name="Ma J."/>
        </authorList>
    </citation>
    <scope>NUCLEOTIDE SEQUENCE [LARGE SCALE GENOMIC DNA]</scope>
    <source>
        <strain evidence="3">CGMCC 4.7680</strain>
    </source>
</reference>
<comment type="caution">
    <text evidence="2">The sequence shown here is derived from an EMBL/GenBank/DDBJ whole genome shotgun (WGS) entry which is preliminary data.</text>
</comment>
<evidence type="ECO:0000313" key="3">
    <source>
        <dbReference type="Proteomes" id="UP000649955"/>
    </source>
</evidence>
<feature type="region of interest" description="Disordered" evidence="1">
    <location>
        <begin position="1"/>
        <end position="88"/>
    </location>
</feature>
<evidence type="ECO:0000313" key="2">
    <source>
        <dbReference type="EMBL" id="GHG35620.1"/>
    </source>
</evidence>
<sequence length="88" mass="9297">MGNINGVPLGTQPGPQRLGQPPFIFHEQDPHRATMPHPTSHNRNPTTTTTRTPSPSRGHQAAAELEAEQEAPWGSGGLGPPGDTTKST</sequence>
<protein>
    <submittedName>
        <fullName evidence="2">Uncharacterized protein</fullName>
    </submittedName>
</protein>
<dbReference type="EMBL" id="BNAW01000040">
    <property type="protein sequence ID" value="GHG35620.1"/>
    <property type="molecule type" value="Genomic_DNA"/>
</dbReference>
<evidence type="ECO:0000256" key="1">
    <source>
        <dbReference type="SAM" id="MobiDB-lite"/>
    </source>
</evidence>
<accession>A0ABQ3KPE5</accession>
<name>A0ABQ3KPE5_9PSEU</name>
<organism evidence="2 3">
    <name type="scientific">Amycolatopsis bullii</name>
    <dbReference type="NCBI Taxonomy" id="941987"/>
    <lineage>
        <taxon>Bacteria</taxon>
        <taxon>Bacillati</taxon>
        <taxon>Actinomycetota</taxon>
        <taxon>Actinomycetes</taxon>
        <taxon>Pseudonocardiales</taxon>
        <taxon>Pseudonocardiaceae</taxon>
        <taxon>Amycolatopsis</taxon>
    </lineage>
</organism>
<feature type="compositionally biased region" description="Low complexity" evidence="1">
    <location>
        <begin position="36"/>
        <end position="64"/>
    </location>
</feature>
<gene>
    <name evidence="2" type="ORF">GCM10017567_65150</name>
</gene>
<proteinExistence type="predicted"/>
<keyword evidence="3" id="KW-1185">Reference proteome</keyword>
<dbReference type="Proteomes" id="UP000649955">
    <property type="component" value="Unassembled WGS sequence"/>
</dbReference>